<sequence length="92" mass="10473">MRKKLPDNVEKYSESPLFNEQTIPAKLASNHDLKAGVWGKVCVVSGILEYIIPGDPDEVHVIREGEHIISEPEQVHFVRSVGPVEFKVEFYR</sequence>
<dbReference type="Proteomes" id="UP000027647">
    <property type="component" value="Unassembled WGS sequence"/>
</dbReference>
<protein>
    <recommendedName>
        <fullName evidence="1">TehB/YeaR-like domain-containing protein</fullName>
    </recommendedName>
</protein>
<dbReference type="EMBL" id="JMIW01000003">
    <property type="protein sequence ID" value="KEO90449.1"/>
    <property type="molecule type" value="Genomic_DNA"/>
</dbReference>
<accession>A0A074MAL5</accession>
<dbReference type="InterPro" id="IPR014710">
    <property type="entry name" value="RmlC-like_jellyroll"/>
</dbReference>
<keyword evidence="3" id="KW-1185">Reference proteome</keyword>
<gene>
    <name evidence="2" type="ORF">EH31_10195</name>
</gene>
<dbReference type="InterPro" id="IPR015392">
    <property type="entry name" value="TehB/YeaR-like_dom"/>
</dbReference>
<name>A0A074MAL5_ERYLO</name>
<evidence type="ECO:0000313" key="2">
    <source>
        <dbReference type="EMBL" id="KEO90449.1"/>
    </source>
</evidence>
<dbReference type="SUPFAM" id="SSF51197">
    <property type="entry name" value="Clavaminate synthase-like"/>
    <property type="match status" value="1"/>
</dbReference>
<evidence type="ECO:0000313" key="3">
    <source>
        <dbReference type="Proteomes" id="UP000027647"/>
    </source>
</evidence>
<dbReference type="AlphaFoldDB" id="A0A074MAL5"/>
<evidence type="ECO:0000259" key="1">
    <source>
        <dbReference type="Pfam" id="PF09313"/>
    </source>
</evidence>
<dbReference type="Pfam" id="PF09313">
    <property type="entry name" value="TehB-like"/>
    <property type="match status" value="1"/>
</dbReference>
<dbReference type="Gene3D" id="2.60.120.10">
    <property type="entry name" value="Jelly Rolls"/>
    <property type="match status" value="1"/>
</dbReference>
<feature type="domain" description="TehB/YeaR-like" evidence="1">
    <location>
        <begin position="15"/>
        <end position="88"/>
    </location>
</feature>
<comment type="caution">
    <text evidence="2">The sequence shown here is derived from an EMBL/GenBank/DDBJ whole genome shotgun (WGS) entry which is preliminary data.</text>
</comment>
<dbReference type="OrthoDB" id="7282222at2"/>
<dbReference type="STRING" id="1044.EH31_10195"/>
<dbReference type="eggNOG" id="COG3615">
    <property type="taxonomic scope" value="Bacteria"/>
</dbReference>
<organism evidence="2 3">
    <name type="scientific">Erythrobacter longus</name>
    <dbReference type="NCBI Taxonomy" id="1044"/>
    <lineage>
        <taxon>Bacteria</taxon>
        <taxon>Pseudomonadati</taxon>
        <taxon>Pseudomonadota</taxon>
        <taxon>Alphaproteobacteria</taxon>
        <taxon>Sphingomonadales</taxon>
        <taxon>Erythrobacteraceae</taxon>
        <taxon>Erythrobacter/Porphyrobacter group</taxon>
        <taxon>Erythrobacter</taxon>
    </lineage>
</organism>
<proteinExistence type="predicted"/>
<dbReference type="RefSeq" id="WP_034959897.1">
    <property type="nucleotide sequence ID" value="NZ_JMIW01000003.1"/>
</dbReference>
<reference evidence="2 3" key="1">
    <citation type="submission" date="2014-04" db="EMBL/GenBank/DDBJ databases">
        <title>A comprehensive comparison of genomes of Erythrobacter spp. strains.</title>
        <authorList>
            <person name="Zheng Q."/>
        </authorList>
    </citation>
    <scope>NUCLEOTIDE SEQUENCE [LARGE SCALE GENOMIC DNA]</scope>
    <source>
        <strain evidence="2 3">DSM 6997</strain>
    </source>
</reference>